<evidence type="ECO:0000313" key="18">
    <source>
        <dbReference type="Proteomes" id="UP000694388"/>
    </source>
</evidence>
<evidence type="ECO:0000256" key="8">
    <source>
        <dbReference type="ARBA" id="ARBA00023125"/>
    </source>
</evidence>
<dbReference type="GO" id="GO:0030154">
    <property type="term" value="P:cell differentiation"/>
    <property type="evidence" value="ECO:0007669"/>
    <property type="project" value="UniProtKB-KW"/>
</dbReference>
<keyword evidence="8 14" id="KW-0238">DNA-binding</keyword>
<feature type="DNA-binding region" description="HMG box" evidence="14">
    <location>
        <begin position="11"/>
        <end position="79"/>
    </location>
</feature>
<dbReference type="InterPro" id="IPR009071">
    <property type="entry name" value="HMG_box_dom"/>
</dbReference>
<evidence type="ECO:0000256" key="13">
    <source>
        <dbReference type="ARBA" id="ARBA00045821"/>
    </source>
</evidence>
<dbReference type="GO" id="GO:0007548">
    <property type="term" value="P:sex differentiation"/>
    <property type="evidence" value="ECO:0007669"/>
    <property type="project" value="UniProtKB-KW"/>
</dbReference>
<evidence type="ECO:0000256" key="2">
    <source>
        <dbReference type="ARBA" id="ARBA00005998"/>
    </source>
</evidence>
<feature type="domain" description="HMG box" evidence="16">
    <location>
        <begin position="11"/>
        <end position="79"/>
    </location>
</feature>
<keyword evidence="4" id="KW-0221">Differentiation</keyword>
<evidence type="ECO:0000256" key="9">
    <source>
        <dbReference type="ARBA" id="ARBA00023159"/>
    </source>
</evidence>
<comment type="subcellular location">
    <subcellularLocation>
        <location evidence="1">Nucleus speckle</location>
    </subcellularLocation>
</comment>
<dbReference type="PANTHER" id="PTHR10270">
    <property type="entry name" value="SOX TRANSCRIPTION FACTOR"/>
    <property type="match status" value="1"/>
</dbReference>
<dbReference type="GO" id="GO:0001228">
    <property type="term" value="F:DNA-binding transcription activator activity, RNA polymerase II-specific"/>
    <property type="evidence" value="ECO:0007669"/>
    <property type="project" value="TreeGrafter"/>
</dbReference>
<sequence length="424" mass="47771">MPPIYRHKDRIKRPMNAFMVWAQRHRKQMAQTMPRTSNIEVSKALGAAWHNITEQEKRPYYEESHRLEVEHQTMHPNWVYKPRKRRNKLSESTANPHNVAEVQGHHIGLEPSRCDSSAPSRDNHSFNHGDARQAFLAAQQLQFFPTCSTNNSSTEFAASMNQSVPQDGLSTSVPVSFHDMFENNEKSQSLWQQHPSQPVLLAVLGRPQPEQEIIPSQSQNLSVVLQPQCPQVNVVWAESTHIEINESPNVGYILPANKPPGQQNDIDNIVLHNDQHQPGSDICECMPCLLNEAVRQHENLSSMNNNVLHPSENTKHESTAAHNCPHEANHATNAESPYSAELSARSFLADTDWCGSSELLEEYLPADCQQLLDVPAMSLSLEFNHSVGLPVDCFSFPAEFNHSAELPDHLLSENTFTSELPECI</sequence>
<dbReference type="GO" id="GO:0000978">
    <property type="term" value="F:RNA polymerase II cis-regulatory region sequence-specific DNA binding"/>
    <property type="evidence" value="ECO:0007669"/>
    <property type="project" value="TreeGrafter"/>
</dbReference>
<dbReference type="GO" id="GO:0016607">
    <property type="term" value="C:nuclear speck"/>
    <property type="evidence" value="ECO:0007669"/>
    <property type="project" value="UniProtKB-SubCell"/>
</dbReference>
<keyword evidence="9" id="KW-0010">Activator</keyword>
<evidence type="ECO:0000256" key="12">
    <source>
        <dbReference type="ARBA" id="ARBA00032498"/>
    </source>
</evidence>
<dbReference type="GeneTree" id="ENSGT00940000171125"/>
<keyword evidence="5" id="KW-0112">Calmodulin-binding</keyword>
<dbReference type="PANTHER" id="PTHR10270:SF161">
    <property type="entry name" value="SEX-DETERMINING REGION Y PROTEIN"/>
    <property type="match status" value="1"/>
</dbReference>
<evidence type="ECO:0000256" key="10">
    <source>
        <dbReference type="ARBA" id="ARBA00023163"/>
    </source>
</evidence>
<feature type="region of interest" description="Disordered" evidence="15">
    <location>
        <begin position="106"/>
        <end position="127"/>
    </location>
</feature>
<keyword evidence="7" id="KW-0805">Transcription regulation</keyword>
<protein>
    <recommendedName>
        <fullName evidence="3">Sex-determining region Y protein</fullName>
    </recommendedName>
    <alternativeName>
        <fullName evidence="12">Testis-determining factor</fullName>
    </alternativeName>
</protein>
<dbReference type="FunFam" id="1.10.30.10:FF:000003">
    <property type="entry name" value="Putative transcription factor SOX-6"/>
    <property type="match status" value="1"/>
</dbReference>
<comment type="similarity">
    <text evidence="2">Belongs to the SRY family.</text>
</comment>
<accession>A0A8C4NCS9</accession>
<dbReference type="SUPFAM" id="SSF47095">
    <property type="entry name" value="HMG-box"/>
    <property type="match status" value="1"/>
</dbReference>
<evidence type="ECO:0000259" key="16">
    <source>
        <dbReference type="PROSITE" id="PS50118"/>
    </source>
</evidence>
<dbReference type="InterPro" id="IPR036910">
    <property type="entry name" value="HMG_box_dom_sf"/>
</dbReference>
<dbReference type="Pfam" id="PF00505">
    <property type="entry name" value="HMG_box"/>
    <property type="match status" value="1"/>
</dbReference>
<evidence type="ECO:0000256" key="5">
    <source>
        <dbReference type="ARBA" id="ARBA00022860"/>
    </source>
</evidence>
<keyword evidence="18" id="KW-1185">Reference proteome</keyword>
<name>A0A8C4NCS9_EPTBU</name>
<dbReference type="SMART" id="SM00398">
    <property type="entry name" value="HMG"/>
    <property type="match status" value="1"/>
</dbReference>
<dbReference type="PROSITE" id="PS50118">
    <property type="entry name" value="HMG_BOX_2"/>
    <property type="match status" value="1"/>
</dbReference>
<dbReference type="Gene3D" id="1.10.30.10">
    <property type="entry name" value="High mobility group box domain"/>
    <property type="match status" value="1"/>
</dbReference>
<dbReference type="InterPro" id="IPR050140">
    <property type="entry name" value="SRY-related_HMG-box_TF-like"/>
</dbReference>
<comment type="function">
    <text evidence="13">Transcriptional regulator that controls a genetic switch in male development. It is necessary and sufficient for initiating male sex determination by directing the development of supporting cell precursors (pre-Sertoli cells) as Sertoli rather than granulosa cells. Involved in different aspects of gene regulation including promoter activation or repression. Binds to the DNA consensus sequence 5'-[AT]AACAA[AT]-3'. SRY HMG box recognizes DNA by partial intercalation in the minor groove and promotes DNA bending. Also involved in pre-mRNA splicing. In male adult brain involved in the maintenance of motor functions of dopaminergic neurons.</text>
</comment>
<dbReference type="CDD" id="cd22004">
    <property type="entry name" value="HMG-box_SOX"/>
    <property type="match status" value="1"/>
</dbReference>
<evidence type="ECO:0000313" key="17">
    <source>
        <dbReference type="Ensembl" id="ENSEBUP00000000629.1"/>
    </source>
</evidence>
<keyword evidence="10" id="KW-0804">Transcription</keyword>
<proteinExistence type="inferred from homology"/>
<evidence type="ECO:0000256" key="7">
    <source>
        <dbReference type="ARBA" id="ARBA00023015"/>
    </source>
</evidence>
<evidence type="ECO:0000256" key="3">
    <source>
        <dbReference type="ARBA" id="ARBA00019052"/>
    </source>
</evidence>
<evidence type="ECO:0000256" key="1">
    <source>
        <dbReference type="ARBA" id="ARBA00004324"/>
    </source>
</evidence>
<dbReference type="Ensembl" id="ENSEBUT00000000933.1">
    <property type="protein sequence ID" value="ENSEBUP00000000629.1"/>
    <property type="gene ID" value="ENSEBUG00000000728.1"/>
</dbReference>
<dbReference type="AlphaFoldDB" id="A0A8C4NCS9"/>
<evidence type="ECO:0000256" key="6">
    <source>
        <dbReference type="ARBA" id="ARBA00022928"/>
    </source>
</evidence>
<dbReference type="GO" id="GO:0005516">
    <property type="term" value="F:calmodulin binding"/>
    <property type="evidence" value="ECO:0007669"/>
    <property type="project" value="UniProtKB-KW"/>
</dbReference>
<evidence type="ECO:0000256" key="4">
    <source>
        <dbReference type="ARBA" id="ARBA00022782"/>
    </source>
</evidence>
<dbReference type="Proteomes" id="UP000694388">
    <property type="component" value="Unplaced"/>
</dbReference>
<evidence type="ECO:0000256" key="11">
    <source>
        <dbReference type="ARBA" id="ARBA00023242"/>
    </source>
</evidence>
<keyword evidence="11 14" id="KW-0539">Nucleus</keyword>
<reference evidence="17" key="1">
    <citation type="submission" date="2025-08" db="UniProtKB">
        <authorList>
            <consortium name="Ensembl"/>
        </authorList>
    </citation>
    <scope>IDENTIFICATION</scope>
</reference>
<evidence type="ECO:0000256" key="14">
    <source>
        <dbReference type="PROSITE-ProRule" id="PRU00267"/>
    </source>
</evidence>
<evidence type="ECO:0000256" key="15">
    <source>
        <dbReference type="SAM" id="MobiDB-lite"/>
    </source>
</evidence>
<organism evidence="17 18">
    <name type="scientific">Eptatretus burgeri</name>
    <name type="common">Inshore hagfish</name>
    <dbReference type="NCBI Taxonomy" id="7764"/>
    <lineage>
        <taxon>Eukaryota</taxon>
        <taxon>Metazoa</taxon>
        <taxon>Chordata</taxon>
        <taxon>Craniata</taxon>
        <taxon>Vertebrata</taxon>
        <taxon>Cyclostomata</taxon>
        <taxon>Myxini</taxon>
        <taxon>Myxiniformes</taxon>
        <taxon>Myxinidae</taxon>
        <taxon>Eptatretinae</taxon>
        <taxon>Eptatretus</taxon>
    </lineage>
</organism>
<reference evidence="17" key="2">
    <citation type="submission" date="2025-09" db="UniProtKB">
        <authorList>
            <consortium name="Ensembl"/>
        </authorList>
    </citation>
    <scope>IDENTIFICATION</scope>
</reference>
<keyword evidence="6" id="KW-0726">Sexual differentiation</keyword>